<dbReference type="InterPro" id="IPR016156">
    <property type="entry name" value="FAD/NAD-linked_Rdtase_dimer_sf"/>
</dbReference>
<dbReference type="Proteomes" id="UP001174208">
    <property type="component" value="Unassembled WGS sequence"/>
</dbReference>
<dbReference type="PRINTS" id="PR00411">
    <property type="entry name" value="PNDRDTASEI"/>
</dbReference>
<keyword evidence="3" id="KW-0274">FAD</keyword>
<evidence type="ECO:0000259" key="6">
    <source>
        <dbReference type="Pfam" id="PF14759"/>
    </source>
</evidence>
<dbReference type="EMBL" id="JAROCF010000001">
    <property type="protein sequence ID" value="MDN4615983.1"/>
    <property type="molecule type" value="Genomic_DNA"/>
</dbReference>
<sequence length="410" mass="43734">MSRRTVVIAGAGLAGATTAVELRERGFEGRILLLGAEEHHPYIRPPLSKEYLKGEADIDAAYVKPGEWYSEHDVEFLPGTEAGSFDPGAHELFVAGGGRLTYDSLVLATGASARPLSVPGSGHGAVLQLRTIEDSQRLYAALEVGGRRIVVVGSGWIGMEVAAAARGFGNEVTVVGRSAVPLSAAIGRGPGAVFERLHTDHGVAFRNGDHVVAVEGATREQHAAEVVLASGERLHADLVVAGVGAAPNTRIGERSGLSVQNGLLTDKAMRTSAEDVYAVGDVANPFLPAIGRHLRNEHWANAIAGGTVAARAILGERASYDDIPYFYSDQYDLGMEFSGYAPLMADARVVYRGDVEARAFIAFWLRGDRVVGGMNVNVWDVQDDIQRLIRDGDRIDEQRLTDESVDLAAV</sequence>
<feature type="domain" description="Reductase C-terminal" evidence="6">
    <location>
        <begin position="325"/>
        <end position="409"/>
    </location>
</feature>
<comment type="cofactor">
    <cofactor evidence="1">
        <name>FAD</name>
        <dbReference type="ChEBI" id="CHEBI:57692"/>
    </cofactor>
</comment>
<organism evidence="7 8">
    <name type="scientific">Leifsonia williamsii</name>
    <dbReference type="NCBI Taxonomy" id="3035919"/>
    <lineage>
        <taxon>Bacteria</taxon>
        <taxon>Bacillati</taxon>
        <taxon>Actinomycetota</taxon>
        <taxon>Actinomycetes</taxon>
        <taxon>Micrococcales</taxon>
        <taxon>Microbacteriaceae</taxon>
        <taxon>Leifsonia</taxon>
    </lineage>
</organism>
<dbReference type="InterPro" id="IPR050446">
    <property type="entry name" value="FAD-oxidoreductase/Apoptosis"/>
</dbReference>
<evidence type="ECO:0000256" key="1">
    <source>
        <dbReference type="ARBA" id="ARBA00001974"/>
    </source>
</evidence>
<evidence type="ECO:0000256" key="2">
    <source>
        <dbReference type="ARBA" id="ARBA00022630"/>
    </source>
</evidence>
<evidence type="ECO:0000313" key="7">
    <source>
        <dbReference type="EMBL" id="MDN4615983.1"/>
    </source>
</evidence>
<dbReference type="PANTHER" id="PTHR43557:SF2">
    <property type="entry name" value="RIESKE DOMAIN-CONTAINING PROTEIN-RELATED"/>
    <property type="match status" value="1"/>
</dbReference>
<dbReference type="Gene3D" id="3.50.50.60">
    <property type="entry name" value="FAD/NAD(P)-binding domain"/>
    <property type="match status" value="2"/>
</dbReference>
<dbReference type="PANTHER" id="PTHR43557">
    <property type="entry name" value="APOPTOSIS-INDUCING FACTOR 1"/>
    <property type="match status" value="1"/>
</dbReference>
<protein>
    <submittedName>
        <fullName evidence="7">FAD-dependent oxidoreductase</fullName>
    </submittedName>
</protein>
<dbReference type="Pfam" id="PF07992">
    <property type="entry name" value="Pyr_redox_2"/>
    <property type="match status" value="1"/>
</dbReference>
<evidence type="ECO:0000256" key="3">
    <source>
        <dbReference type="ARBA" id="ARBA00022827"/>
    </source>
</evidence>
<gene>
    <name evidence="7" type="ORF">P5G50_16150</name>
</gene>
<evidence type="ECO:0000259" key="5">
    <source>
        <dbReference type="Pfam" id="PF07992"/>
    </source>
</evidence>
<dbReference type="SUPFAM" id="SSF55424">
    <property type="entry name" value="FAD/NAD-linked reductases, dimerisation (C-terminal) domain"/>
    <property type="match status" value="1"/>
</dbReference>
<keyword evidence="2" id="KW-0285">Flavoprotein</keyword>
<evidence type="ECO:0000256" key="4">
    <source>
        <dbReference type="ARBA" id="ARBA00023002"/>
    </source>
</evidence>
<comment type="caution">
    <text evidence="7">The sequence shown here is derived from an EMBL/GenBank/DDBJ whole genome shotgun (WGS) entry which is preliminary data.</text>
</comment>
<dbReference type="Pfam" id="PF14759">
    <property type="entry name" value="Reductase_C"/>
    <property type="match status" value="1"/>
</dbReference>
<dbReference type="PRINTS" id="PR00368">
    <property type="entry name" value="FADPNR"/>
</dbReference>
<feature type="domain" description="FAD/NAD(P)-binding" evidence="5">
    <location>
        <begin position="5"/>
        <end position="306"/>
    </location>
</feature>
<dbReference type="Gene3D" id="3.30.390.30">
    <property type="match status" value="1"/>
</dbReference>
<dbReference type="InterPro" id="IPR028202">
    <property type="entry name" value="Reductase_C"/>
</dbReference>
<dbReference type="InterPro" id="IPR036188">
    <property type="entry name" value="FAD/NAD-bd_sf"/>
</dbReference>
<accession>A0ABT8KEU9</accession>
<keyword evidence="8" id="KW-1185">Reference proteome</keyword>
<keyword evidence="4" id="KW-0560">Oxidoreductase</keyword>
<reference evidence="7" key="1">
    <citation type="submission" date="2023-06" db="EMBL/GenBank/DDBJ databases">
        <title>MT1 and MT2 Draft Genomes of Novel Species.</title>
        <authorList>
            <person name="Venkateswaran K."/>
        </authorList>
    </citation>
    <scope>NUCLEOTIDE SEQUENCE</scope>
    <source>
        <strain evidence="7">F6_8S_P_1B</strain>
    </source>
</reference>
<proteinExistence type="predicted"/>
<dbReference type="RefSeq" id="WP_301211983.1">
    <property type="nucleotide sequence ID" value="NZ_JAROCF010000001.1"/>
</dbReference>
<name>A0ABT8KEU9_9MICO</name>
<dbReference type="SUPFAM" id="SSF51905">
    <property type="entry name" value="FAD/NAD(P)-binding domain"/>
    <property type="match status" value="2"/>
</dbReference>
<evidence type="ECO:0000313" key="8">
    <source>
        <dbReference type="Proteomes" id="UP001174208"/>
    </source>
</evidence>
<dbReference type="InterPro" id="IPR023753">
    <property type="entry name" value="FAD/NAD-binding_dom"/>
</dbReference>